<dbReference type="Pfam" id="PF00083">
    <property type="entry name" value="Sugar_tr"/>
    <property type="match status" value="1"/>
</dbReference>
<feature type="transmembrane region" description="Helical" evidence="8">
    <location>
        <begin position="202"/>
        <end position="221"/>
    </location>
</feature>
<keyword evidence="4 8" id="KW-0812">Transmembrane</keyword>
<feature type="transmembrane region" description="Helical" evidence="8">
    <location>
        <begin position="144"/>
        <end position="162"/>
    </location>
</feature>
<dbReference type="PROSITE" id="PS50850">
    <property type="entry name" value="MFS"/>
    <property type="match status" value="1"/>
</dbReference>
<dbReference type="InterPro" id="IPR050360">
    <property type="entry name" value="MFS_Sugar_Transporters"/>
</dbReference>
<dbReference type="EMBL" id="BSXU01006581">
    <property type="protein sequence ID" value="GMG55987.1"/>
    <property type="molecule type" value="Genomic_DNA"/>
</dbReference>
<dbReference type="SUPFAM" id="SSF103473">
    <property type="entry name" value="MFS general substrate transporter"/>
    <property type="match status" value="1"/>
</dbReference>
<evidence type="ECO:0000259" key="9">
    <source>
        <dbReference type="PROSITE" id="PS50850"/>
    </source>
</evidence>
<dbReference type="Proteomes" id="UP001165063">
    <property type="component" value="Unassembled WGS sequence"/>
</dbReference>
<keyword evidence="11" id="KW-1185">Reference proteome</keyword>
<accession>A0A9W6Z881</accession>
<dbReference type="Gene3D" id="1.20.1250.20">
    <property type="entry name" value="MFS general substrate transporter like domains"/>
    <property type="match status" value="1"/>
</dbReference>
<comment type="similarity">
    <text evidence="2">Belongs to the major facilitator superfamily. Sugar transporter (TC 2.A.1.1) family.</text>
</comment>
<feature type="region of interest" description="Disordered" evidence="7">
    <location>
        <begin position="1"/>
        <end position="33"/>
    </location>
</feature>
<dbReference type="PANTHER" id="PTHR48022:SF8">
    <property type="entry name" value="MAJOR FACILITATOR SUPERFAMILY (MFS) PROFILE DOMAIN-CONTAINING PROTEIN-RELATED"/>
    <property type="match status" value="1"/>
</dbReference>
<evidence type="ECO:0000313" key="10">
    <source>
        <dbReference type="EMBL" id="GMG55987.1"/>
    </source>
</evidence>
<organism evidence="10 11">
    <name type="scientific">Ambrosiozyma monospora</name>
    <name type="common">Yeast</name>
    <name type="synonym">Endomycopsis monosporus</name>
    <dbReference type="NCBI Taxonomy" id="43982"/>
    <lineage>
        <taxon>Eukaryota</taxon>
        <taxon>Fungi</taxon>
        <taxon>Dikarya</taxon>
        <taxon>Ascomycota</taxon>
        <taxon>Saccharomycotina</taxon>
        <taxon>Pichiomycetes</taxon>
        <taxon>Pichiales</taxon>
        <taxon>Pichiaceae</taxon>
        <taxon>Ambrosiozyma</taxon>
    </lineage>
</organism>
<reference evidence="10" key="1">
    <citation type="submission" date="2023-04" db="EMBL/GenBank/DDBJ databases">
        <title>Ambrosiozyma monospora NBRC 1965.</title>
        <authorList>
            <person name="Ichikawa N."/>
            <person name="Sato H."/>
            <person name="Tonouchi N."/>
        </authorList>
    </citation>
    <scope>NUCLEOTIDE SEQUENCE</scope>
    <source>
        <strain evidence="10">NBRC 1965</strain>
    </source>
</reference>
<comment type="subcellular location">
    <subcellularLocation>
        <location evidence="1">Membrane</location>
        <topology evidence="1">Multi-pass membrane protein</topology>
    </subcellularLocation>
</comment>
<dbReference type="GO" id="GO:0016020">
    <property type="term" value="C:membrane"/>
    <property type="evidence" value="ECO:0007669"/>
    <property type="project" value="UniProtKB-SubCell"/>
</dbReference>
<evidence type="ECO:0000256" key="8">
    <source>
        <dbReference type="SAM" id="Phobius"/>
    </source>
</evidence>
<dbReference type="GO" id="GO:0005351">
    <property type="term" value="F:carbohydrate:proton symporter activity"/>
    <property type="evidence" value="ECO:0007669"/>
    <property type="project" value="TreeGrafter"/>
</dbReference>
<feature type="domain" description="Major facilitator superfamily (MFS) profile" evidence="9">
    <location>
        <begin position="67"/>
        <end position="348"/>
    </location>
</feature>
<sequence length="348" mass="38824">MTEQQRITKIVSNASSLHSNEEKDEVQDQKPKQLKDKLKNTSVFAKFFSVNHDNSPHQIYNSTLYLSVFVFGILGAARGYDEGYAGSTTAQVSFQNRFGLKDPTKTQDQLDNVKSNIKSMVQLGSIGGSLLSIYLCDRIGRVRTLQFCCVCWIVAAIIQITSKSIGQLYAGRLLEGLFGVGPTVVCGPVYLAEVSPKAIRGLCNSIFAGAVYLGIMLGYFANYGTILHIPDNDERQWTIPTAVKIILAGIIFILSFLFCIESPRWLIKKGDIDQASINFSKLRHLPEDHPYILSEIADINDQLAVEAEAMKNVSLWGTFKEMFTVLMPSPFMQLIFSLWLVKHPKLII</sequence>
<evidence type="ECO:0000256" key="3">
    <source>
        <dbReference type="ARBA" id="ARBA00022448"/>
    </source>
</evidence>
<name>A0A9W6Z881_AMBMO</name>
<dbReference type="AlphaFoldDB" id="A0A9W6Z881"/>
<dbReference type="InterPro" id="IPR036259">
    <property type="entry name" value="MFS_trans_sf"/>
</dbReference>
<comment type="caution">
    <text evidence="10">The sequence shown here is derived from an EMBL/GenBank/DDBJ whole genome shotgun (WGS) entry which is preliminary data.</text>
</comment>
<evidence type="ECO:0000256" key="2">
    <source>
        <dbReference type="ARBA" id="ARBA00010992"/>
    </source>
</evidence>
<keyword evidence="5 8" id="KW-1133">Transmembrane helix</keyword>
<keyword evidence="6 8" id="KW-0472">Membrane</keyword>
<feature type="transmembrane region" description="Helical" evidence="8">
    <location>
        <begin position="241"/>
        <end position="260"/>
    </location>
</feature>
<dbReference type="OrthoDB" id="508119at2759"/>
<protein>
    <submittedName>
        <fullName evidence="10">Unnamed protein product</fullName>
    </submittedName>
</protein>
<evidence type="ECO:0000256" key="5">
    <source>
        <dbReference type="ARBA" id="ARBA00022989"/>
    </source>
</evidence>
<gene>
    <name evidence="10" type="ORF">Amon01_000805600</name>
</gene>
<evidence type="ECO:0000313" key="11">
    <source>
        <dbReference type="Proteomes" id="UP001165063"/>
    </source>
</evidence>
<feature type="transmembrane region" description="Helical" evidence="8">
    <location>
        <begin position="168"/>
        <end position="190"/>
    </location>
</feature>
<dbReference type="InterPro" id="IPR020846">
    <property type="entry name" value="MFS_dom"/>
</dbReference>
<evidence type="ECO:0000256" key="4">
    <source>
        <dbReference type="ARBA" id="ARBA00022692"/>
    </source>
</evidence>
<feature type="compositionally biased region" description="Polar residues" evidence="7">
    <location>
        <begin position="1"/>
        <end position="18"/>
    </location>
</feature>
<dbReference type="InterPro" id="IPR005828">
    <property type="entry name" value="MFS_sugar_transport-like"/>
</dbReference>
<keyword evidence="3" id="KW-0813">Transport</keyword>
<proteinExistence type="inferred from homology"/>
<evidence type="ECO:0000256" key="6">
    <source>
        <dbReference type="ARBA" id="ARBA00023136"/>
    </source>
</evidence>
<evidence type="ECO:0000256" key="1">
    <source>
        <dbReference type="ARBA" id="ARBA00004141"/>
    </source>
</evidence>
<dbReference type="PANTHER" id="PTHR48022">
    <property type="entry name" value="PLASTIDIC GLUCOSE TRANSPORTER 4"/>
    <property type="match status" value="1"/>
</dbReference>
<evidence type="ECO:0000256" key="7">
    <source>
        <dbReference type="SAM" id="MobiDB-lite"/>
    </source>
</evidence>